<dbReference type="InterPro" id="IPR037165">
    <property type="entry name" value="AldOxase/xan_DH_Mopterin-bd_sf"/>
</dbReference>
<dbReference type="InterPro" id="IPR046867">
    <property type="entry name" value="AldOxase/xan_DH_MoCoBD2"/>
</dbReference>
<dbReference type="EMBL" id="BJYZ01000007">
    <property type="protein sequence ID" value="GEO37686.1"/>
    <property type="molecule type" value="Genomic_DNA"/>
</dbReference>
<dbReference type="PANTHER" id="PTHR11908:SF132">
    <property type="entry name" value="ALDEHYDE OXIDASE 1-RELATED"/>
    <property type="match status" value="1"/>
</dbReference>
<dbReference type="SMART" id="SM01008">
    <property type="entry name" value="Ald_Xan_dh_C"/>
    <property type="match status" value="1"/>
</dbReference>
<dbReference type="Proteomes" id="UP000321523">
    <property type="component" value="Unassembled WGS sequence"/>
</dbReference>
<keyword evidence="2" id="KW-0560">Oxidoreductase</keyword>
<protein>
    <submittedName>
        <fullName evidence="4">Xanthine dehydrogenase</fullName>
    </submittedName>
</protein>
<proteinExistence type="predicted"/>
<gene>
    <name evidence="4" type="ORF">SAE02_18340</name>
</gene>
<evidence type="ECO:0000313" key="5">
    <source>
        <dbReference type="Proteomes" id="UP000321523"/>
    </source>
</evidence>
<dbReference type="InterPro" id="IPR036856">
    <property type="entry name" value="Ald_Oxase/Xan_DH_a/b_sf"/>
</dbReference>
<organism evidence="4 5">
    <name type="scientific">Skermanella aerolata</name>
    <dbReference type="NCBI Taxonomy" id="393310"/>
    <lineage>
        <taxon>Bacteria</taxon>
        <taxon>Pseudomonadati</taxon>
        <taxon>Pseudomonadota</taxon>
        <taxon>Alphaproteobacteria</taxon>
        <taxon>Rhodospirillales</taxon>
        <taxon>Azospirillaceae</taxon>
        <taxon>Skermanella</taxon>
    </lineage>
</organism>
<evidence type="ECO:0000256" key="1">
    <source>
        <dbReference type="ARBA" id="ARBA00022505"/>
    </source>
</evidence>
<keyword evidence="5" id="KW-1185">Reference proteome</keyword>
<dbReference type="AlphaFoldDB" id="A0A512DMI7"/>
<feature type="domain" description="Aldehyde oxidase/xanthine dehydrogenase a/b hammerhead" evidence="3">
    <location>
        <begin position="27"/>
        <end position="140"/>
    </location>
</feature>
<dbReference type="PANTHER" id="PTHR11908">
    <property type="entry name" value="XANTHINE DEHYDROGENASE"/>
    <property type="match status" value="1"/>
</dbReference>
<dbReference type="Gene3D" id="3.30.365.10">
    <property type="entry name" value="Aldehyde oxidase/xanthine dehydrogenase, molybdopterin binding domain"/>
    <property type="match status" value="4"/>
</dbReference>
<dbReference type="SUPFAM" id="SSF56003">
    <property type="entry name" value="Molybdenum cofactor-binding domain"/>
    <property type="match status" value="1"/>
</dbReference>
<dbReference type="RefSeq" id="WP_044426572.1">
    <property type="nucleotide sequence ID" value="NZ_BJYZ01000007.1"/>
</dbReference>
<dbReference type="GO" id="GO:0005506">
    <property type="term" value="F:iron ion binding"/>
    <property type="evidence" value="ECO:0007669"/>
    <property type="project" value="InterPro"/>
</dbReference>
<dbReference type="Gene3D" id="3.90.1170.50">
    <property type="entry name" value="Aldehyde oxidase/xanthine dehydrogenase, a/b hammerhead"/>
    <property type="match status" value="1"/>
</dbReference>
<reference evidence="4 5" key="1">
    <citation type="submission" date="2019-07" db="EMBL/GenBank/DDBJ databases">
        <title>Whole genome shotgun sequence of Skermanella aerolata NBRC 106429.</title>
        <authorList>
            <person name="Hosoyama A."/>
            <person name="Uohara A."/>
            <person name="Ohji S."/>
            <person name="Ichikawa N."/>
        </authorList>
    </citation>
    <scope>NUCLEOTIDE SEQUENCE [LARGE SCALE GENOMIC DNA]</scope>
    <source>
        <strain evidence="4 5">NBRC 106429</strain>
    </source>
</reference>
<dbReference type="Pfam" id="PF01315">
    <property type="entry name" value="Ald_Xan_dh_C"/>
    <property type="match status" value="1"/>
</dbReference>
<dbReference type="InterPro" id="IPR008274">
    <property type="entry name" value="AldOxase/xan_DH_MoCoBD1"/>
</dbReference>
<name>A0A512DMI7_9PROT</name>
<evidence type="ECO:0000259" key="3">
    <source>
        <dbReference type="SMART" id="SM01008"/>
    </source>
</evidence>
<accession>A0A512DMI7</accession>
<dbReference type="InterPro" id="IPR016208">
    <property type="entry name" value="Ald_Oxase/xanthine_DH-like"/>
</dbReference>
<dbReference type="SUPFAM" id="SSF54665">
    <property type="entry name" value="CO dehydrogenase molybdoprotein N-domain-like"/>
    <property type="match status" value="1"/>
</dbReference>
<evidence type="ECO:0000256" key="2">
    <source>
        <dbReference type="ARBA" id="ARBA00023002"/>
    </source>
</evidence>
<comment type="caution">
    <text evidence="4">The sequence shown here is derived from an EMBL/GenBank/DDBJ whole genome shotgun (WGS) entry which is preliminary data.</text>
</comment>
<sequence length="732" mass="78133">MNKTLFPQHGANMGQPVPRYEGRAKVTGEARYPSDVRLPRTAYAYLHISRIGRGTVQAFDLAAASAVPGVIDILTHETIGDQIKQTPAIYQGGYASDSFRPLGSAEIAYWGQPVAVVIAETYEAAREAAHRIGVTYGPHSPPAADMDSPDAVAQALVPMAIDVGDFDAAYAAAPIKIDARYSTPAQHQNPMELFATQCMWEGGRLVVHEPSQYVNSVKFGLAEQLGIDPERIRVISTYVGGAFGAKGFLTQRTALVAIAARRIGRPVKLVATREQGFTVSGYRAETRQHVQLAAEQDGRLIALKHEGWELTSRADTVAMGAVSMTTRLYACANIVGRVNAVSADRSTPGFMRAPGEMPYGFALETALDELSSKLDMDPVELRRVNDTRTEPVGGLPYTSRSLMRCFDEAAAAFGWQDRTRQPGSMRDGDWLVGWGCASAFYPTQAGNSAARVRLTADGRVHVSSAGHELGQGMYTMMAQVAAEELGVPIERVTVSLGDSDLPPAVVSGGSAATASVAPAIMAACDAIRRRLGVGNSPPAGVRAAMEASGMGVIEEFAETRAHGLPLESVRDMYRGKALPTGGVSLPDRVQFALGAQFVEVRVHALTHEIRVSRAVGAFAAGRIINPRTAHGQLIGGMIWGISSALHEHTEVDGRNASYINANLADYLLPVNADIVDIQAIMVPEEDKLVNRAGVKGVGEIGVVGVAAAVSNAVFHATGRRLRDLPIRIEHVM</sequence>
<dbReference type="InterPro" id="IPR000674">
    <property type="entry name" value="Ald_Oxase/Xan_DH_a/b"/>
</dbReference>
<dbReference type="GO" id="GO:0016491">
    <property type="term" value="F:oxidoreductase activity"/>
    <property type="evidence" value="ECO:0007669"/>
    <property type="project" value="UniProtKB-KW"/>
</dbReference>
<keyword evidence="1" id="KW-0500">Molybdenum</keyword>
<evidence type="ECO:0000313" key="4">
    <source>
        <dbReference type="EMBL" id="GEO37686.1"/>
    </source>
</evidence>
<dbReference type="Pfam" id="PF02738">
    <property type="entry name" value="MoCoBD_1"/>
    <property type="match status" value="1"/>
</dbReference>
<dbReference type="Pfam" id="PF20256">
    <property type="entry name" value="MoCoBD_2"/>
    <property type="match status" value="1"/>
</dbReference>